<protein>
    <submittedName>
        <fullName evidence="1">Uncharacterized protein</fullName>
    </submittedName>
</protein>
<accession>A0A645ADC6</accession>
<proteinExistence type="predicted"/>
<sequence length="225" mass="24928">MGNETLHYTPEVLRRIVLEYGEVIMHAQSMYNSYLKNTPWDIDFELYLSKEGKDITPEEHYLVGYELTRNKVKLTAIGLDAVAENKALRDDIAVHAAIAEACNYRLSIANADLLGEFFGDVAKVLKGRVYFKFENILWLSALQCIAEKEPALLAEMAAFAGIAPAEAAELLPTSETGKLYAGLYGKFLSPAEGDFAAKIRGILAANADTYCEKITTLVEKYLKSC</sequence>
<gene>
    <name evidence="1" type="ORF">SDC9_97773</name>
</gene>
<dbReference type="AlphaFoldDB" id="A0A645ADC6"/>
<dbReference type="GO" id="GO:0016853">
    <property type="term" value="F:isomerase activity"/>
    <property type="evidence" value="ECO:0007669"/>
    <property type="project" value="InterPro"/>
</dbReference>
<evidence type="ECO:0000313" key="1">
    <source>
        <dbReference type="EMBL" id="MPM51027.1"/>
    </source>
</evidence>
<reference evidence="1" key="1">
    <citation type="submission" date="2019-08" db="EMBL/GenBank/DDBJ databases">
        <authorList>
            <person name="Kucharzyk K."/>
            <person name="Murdoch R.W."/>
            <person name="Higgins S."/>
            <person name="Loffler F."/>
        </authorList>
    </citation>
    <scope>NUCLEOTIDE SEQUENCE</scope>
</reference>
<organism evidence="1">
    <name type="scientific">bioreactor metagenome</name>
    <dbReference type="NCBI Taxonomy" id="1076179"/>
    <lineage>
        <taxon>unclassified sequences</taxon>
        <taxon>metagenomes</taxon>
        <taxon>ecological metagenomes</taxon>
    </lineage>
</organism>
<dbReference type="EMBL" id="VSSQ01013229">
    <property type="protein sequence ID" value="MPM51027.1"/>
    <property type="molecule type" value="Genomic_DNA"/>
</dbReference>
<dbReference type="InterPro" id="IPR032586">
    <property type="entry name" value="UxaE"/>
</dbReference>
<comment type="caution">
    <text evidence="1">The sequence shown here is derived from an EMBL/GenBank/DDBJ whole genome shotgun (WGS) entry which is preliminary data.</text>
</comment>
<name>A0A645ADC6_9ZZZZ</name>
<dbReference type="Pfam" id="PF16257">
    <property type="entry name" value="UxaE"/>
    <property type="match status" value="1"/>
</dbReference>